<dbReference type="InterPro" id="IPR012338">
    <property type="entry name" value="Beta-lactam/transpept-like"/>
</dbReference>
<name>D2ARL9_STRRD</name>
<evidence type="ECO:0000259" key="3">
    <source>
        <dbReference type="Pfam" id="PF18042"/>
    </source>
</evidence>
<dbReference type="SUPFAM" id="SSF56601">
    <property type="entry name" value="beta-lactamase/transpeptidase-like"/>
    <property type="match status" value="1"/>
</dbReference>
<proteinExistence type="predicted"/>
<organism evidence="4 5">
    <name type="scientific">Streptosporangium roseum (strain ATCC 12428 / DSM 43021 / JCM 3005 / KCTC 9067 / NCIMB 10171 / NRRL 2505 / NI 9100)</name>
    <dbReference type="NCBI Taxonomy" id="479432"/>
    <lineage>
        <taxon>Bacteria</taxon>
        <taxon>Bacillati</taxon>
        <taxon>Actinomycetota</taxon>
        <taxon>Actinomycetes</taxon>
        <taxon>Streptosporangiales</taxon>
        <taxon>Streptosporangiaceae</taxon>
        <taxon>Streptosporangium</taxon>
    </lineage>
</organism>
<dbReference type="AlphaFoldDB" id="D2ARL9"/>
<dbReference type="Gene3D" id="3.40.710.10">
    <property type="entry name" value="DD-peptidase/beta-lactamase superfamily"/>
    <property type="match status" value="1"/>
</dbReference>
<dbReference type="Pfam" id="PF13354">
    <property type="entry name" value="Beta-lactamase2"/>
    <property type="match status" value="1"/>
</dbReference>
<dbReference type="GO" id="GO:0046677">
    <property type="term" value="P:response to antibiotic"/>
    <property type="evidence" value="ECO:0007669"/>
    <property type="project" value="InterPro"/>
</dbReference>
<dbReference type="PANTHER" id="PTHR35333:SF5">
    <property type="entry name" value="CONSERVED LIPOPROTEIN LPQF-RELATED"/>
    <property type="match status" value="1"/>
</dbReference>
<dbReference type="PANTHER" id="PTHR35333">
    <property type="entry name" value="BETA-LACTAMASE"/>
    <property type="match status" value="1"/>
</dbReference>
<dbReference type="GO" id="GO:0030655">
    <property type="term" value="P:beta-lactam antibiotic catabolic process"/>
    <property type="evidence" value="ECO:0007669"/>
    <property type="project" value="InterPro"/>
</dbReference>
<dbReference type="EMBL" id="CP001814">
    <property type="protein sequence ID" value="ACZ90359.1"/>
    <property type="molecule type" value="Genomic_DNA"/>
</dbReference>
<dbReference type="RefSeq" id="WP_012894089.1">
    <property type="nucleotide sequence ID" value="NC_013595.1"/>
</dbReference>
<feature type="domain" description="ORF 12 gene product N-terminal" evidence="3">
    <location>
        <begin position="46"/>
        <end position="135"/>
    </location>
</feature>
<accession>D2ARL9</accession>
<evidence type="ECO:0000313" key="4">
    <source>
        <dbReference type="EMBL" id="ACZ90359.1"/>
    </source>
</evidence>
<sequence length="458" mass="48809">MRLPFRQARVLALALVTATVPLTTLAGGGQAAAASAAPAVTAAPVIPDSPAGRQLSWYLDAVPRVPIAESELKEHFSTDFLTSIPADDLNAFTGQLKGMTLEKLTTVKPDLLVGQVTIAGQGFVLTISVDGDGKIDTLRVAPPEVPVPPAPGSWNELDGRLRKVAPEVGFLAAEIGSRGQCKIIHAVAPDRPRPLGSIFKLYVLGAVAQKIHDGGLSWNTELTVKPEWKSLGAGGLADRPDNSTTTVHEAAKLMISISDNTAADILLHTVGRKAVEAKVRQWSGHAERNIPFLTTRELFLLKGVNYPEQARSYLALGPAKKRAYLDGTVARQSLSDIEFWDRPREIGTLEWFGSPRDVCRAYAGLAALNSRRLHEAMSANAGGLQLDPAKWKAPWFKGGSEPGVLDLSYLAGSTRKAGGKTYVVTALTNDPRTALNEATTVPELISLSRGAFALVKAG</sequence>
<gene>
    <name evidence="4" type="ordered locus">Sros_7688</name>
</gene>
<dbReference type="InterPro" id="IPR000871">
    <property type="entry name" value="Beta-lactam_class-A"/>
</dbReference>
<dbReference type="KEGG" id="sro:Sros_7688"/>
<dbReference type="Pfam" id="PF18042">
    <property type="entry name" value="ORF_12_N"/>
    <property type="match status" value="1"/>
</dbReference>
<dbReference type="Gene3D" id="3.10.450.280">
    <property type="match status" value="1"/>
</dbReference>
<reference evidence="4 5" key="1">
    <citation type="journal article" date="2010" name="Stand. Genomic Sci.">
        <title>Complete genome sequence of Streptosporangium roseum type strain (NI 9100).</title>
        <authorList>
            <person name="Nolan M."/>
            <person name="Sikorski J."/>
            <person name="Jando M."/>
            <person name="Lucas S."/>
            <person name="Lapidus A."/>
            <person name="Glavina Del Rio T."/>
            <person name="Chen F."/>
            <person name="Tice H."/>
            <person name="Pitluck S."/>
            <person name="Cheng J.F."/>
            <person name="Chertkov O."/>
            <person name="Sims D."/>
            <person name="Meincke L."/>
            <person name="Brettin T."/>
            <person name="Han C."/>
            <person name="Detter J.C."/>
            <person name="Bruce D."/>
            <person name="Goodwin L."/>
            <person name="Land M."/>
            <person name="Hauser L."/>
            <person name="Chang Y.J."/>
            <person name="Jeffries C.D."/>
            <person name="Ivanova N."/>
            <person name="Mavromatis K."/>
            <person name="Mikhailova N."/>
            <person name="Chen A."/>
            <person name="Palaniappan K."/>
            <person name="Chain P."/>
            <person name="Rohde M."/>
            <person name="Goker M."/>
            <person name="Bristow J."/>
            <person name="Eisen J.A."/>
            <person name="Markowitz V."/>
            <person name="Hugenholtz P."/>
            <person name="Kyrpides N.C."/>
            <person name="Klenk H.P."/>
        </authorList>
    </citation>
    <scope>NUCLEOTIDE SEQUENCE [LARGE SCALE GENOMIC DNA]</scope>
    <source>
        <strain evidence="5">ATCC 12428 / DSM 43021 / JCM 3005 / NI 9100</strain>
    </source>
</reference>
<dbReference type="InterPro" id="IPR040846">
    <property type="entry name" value="ORF_12_N"/>
</dbReference>
<dbReference type="OrthoDB" id="108135at2"/>
<evidence type="ECO:0000259" key="2">
    <source>
        <dbReference type="Pfam" id="PF13354"/>
    </source>
</evidence>
<keyword evidence="5" id="KW-1185">Reference proteome</keyword>
<dbReference type="InterPro" id="IPR045155">
    <property type="entry name" value="Beta-lactam_cat"/>
</dbReference>
<dbReference type="Proteomes" id="UP000002029">
    <property type="component" value="Chromosome"/>
</dbReference>
<feature type="signal peptide" evidence="1">
    <location>
        <begin position="1"/>
        <end position="26"/>
    </location>
</feature>
<evidence type="ECO:0000256" key="1">
    <source>
        <dbReference type="SAM" id="SignalP"/>
    </source>
</evidence>
<feature type="domain" description="Beta-lactamase class A catalytic" evidence="2">
    <location>
        <begin position="187"/>
        <end position="287"/>
    </location>
</feature>
<protein>
    <submittedName>
        <fullName evidence="4">Beta-lactamase</fullName>
    </submittedName>
</protein>
<dbReference type="eggNOG" id="COG2367">
    <property type="taxonomic scope" value="Bacteria"/>
</dbReference>
<keyword evidence="1" id="KW-0732">Signal</keyword>
<dbReference type="HOGENOM" id="CLU_042385_1_0_11"/>
<feature type="chain" id="PRO_5039616080" evidence="1">
    <location>
        <begin position="27"/>
        <end position="458"/>
    </location>
</feature>
<dbReference type="GO" id="GO:0008800">
    <property type="term" value="F:beta-lactamase activity"/>
    <property type="evidence" value="ECO:0007669"/>
    <property type="project" value="InterPro"/>
</dbReference>
<dbReference type="STRING" id="479432.Sros_7688"/>
<evidence type="ECO:0000313" key="5">
    <source>
        <dbReference type="Proteomes" id="UP000002029"/>
    </source>
</evidence>